<evidence type="ECO:0000256" key="5">
    <source>
        <dbReference type="ARBA" id="ARBA00023136"/>
    </source>
</evidence>
<evidence type="ECO:0000256" key="4">
    <source>
        <dbReference type="ARBA" id="ARBA00022989"/>
    </source>
</evidence>
<dbReference type="InterPro" id="IPR001958">
    <property type="entry name" value="Tet-R_TetA/multi-R_MdtG-like"/>
</dbReference>
<dbReference type="InterPro" id="IPR050930">
    <property type="entry name" value="MFS_Vesicular_Transporter"/>
</dbReference>
<dbReference type="CDD" id="cd17325">
    <property type="entry name" value="MFS_MdtG_SLC18_like"/>
    <property type="match status" value="1"/>
</dbReference>
<dbReference type="PANTHER" id="PTHR23506">
    <property type="entry name" value="GH10249P"/>
    <property type="match status" value="1"/>
</dbReference>
<keyword evidence="4 7" id="KW-1133">Transmembrane helix</keyword>
<feature type="transmembrane region" description="Helical" evidence="7">
    <location>
        <begin position="310"/>
        <end position="333"/>
    </location>
</feature>
<feature type="transmembrane region" description="Helical" evidence="7">
    <location>
        <begin position="285"/>
        <end position="304"/>
    </location>
</feature>
<dbReference type="PROSITE" id="PS50850">
    <property type="entry name" value="MFS"/>
    <property type="match status" value="1"/>
</dbReference>
<comment type="subcellular location">
    <subcellularLocation>
        <location evidence="1">Cell membrane</location>
        <topology evidence="1">Multi-pass membrane protein</topology>
    </subcellularLocation>
</comment>
<dbReference type="Gene3D" id="1.20.1250.20">
    <property type="entry name" value="MFS general substrate transporter like domains"/>
    <property type="match status" value="1"/>
</dbReference>
<dbReference type="GO" id="GO:0022857">
    <property type="term" value="F:transmembrane transporter activity"/>
    <property type="evidence" value="ECO:0007669"/>
    <property type="project" value="InterPro"/>
</dbReference>
<comment type="caution">
    <text evidence="9">The sequence shown here is derived from an EMBL/GenBank/DDBJ whole genome shotgun (WGS) entry which is preliminary data.</text>
</comment>
<dbReference type="PRINTS" id="PR01035">
    <property type="entry name" value="TCRTETA"/>
</dbReference>
<reference evidence="9" key="1">
    <citation type="submission" date="2020-11" db="EMBL/GenBank/DDBJ databases">
        <title>Sequencing the genomes of 1000 actinobacteria strains.</title>
        <authorList>
            <person name="Klenk H.-P."/>
        </authorList>
    </citation>
    <scope>NUCLEOTIDE SEQUENCE</scope>
    <source>
        <strain evidence="9">DSM 26152</strain>
    </source>
</reference>
<feature type="transmembrane region" description="Helical" evidence="7">
    <location>
        <begin position="140"/>
        <end position="162"/>
    </location>
</feature>
<feature type="transmembrane region" description="Helical" evidence="7">
    <location>
        <begin position="78"/>
        <end position="98"/>
    </location>
</feature>
<gene>
    <name evidence="9" type="ORF">IW252_000275</name>
</gene>
<name>A0A931GDJ0_9MICC</name>
<evidence type="ECO:0000259" key="8">
    <source>
        <dbReference type="PROSITE" id="PS50850"/>
    </source>
</evidence>
<evidence type="ECO:0000256" key="7">
    <source>
        <dbReference type="SAM" id="Phobius"/>
    </source>
</evidence>
<protein>
    <submittedName>
        <fullName evidence="9">MFS family permease</fullName>
    </submittedName>
</protein>
<dbReference type="Pfam" id="PF07690">
    <property type="entry name" value="MFS_1"/>
    <property type="match status" value="1"/>
</dbReference>
<feature type="transmembrane region" description="Helical" evidence="7">
    <location>
        <begin position="254"/>
        <end position="273"/>
    </location>
</feature>
<dbReference type="Gene3D" id="1.20.1720.10">
    <property type="entry name" value="Multidrug resistance protein D"/>
    <property type="match status" value="1"/>
</dbReference>
<keyword evidence="2" id="KW-0813">Transport</keyword>
<feature type="transmembrane region" description="Helical" evidence="7">
    <location>
        <begin position="46"/>
        <end position="66"/>
    </location>
</feature>
<sequence>MATSSADVTIPAEIKVLIGAAFVIAIGFGIIAPILPQYAASFDVSLAAAGFIVSVFALTRLAFAPVSGRLTERLGEPVVYVGGVLLVAISTILVGLAPNYELLILFRGLGGIGSTMFTVSAMALIARLAPPQIRGRISGLYAGAFLMGNIAGPVIGGLLANFGYRLPFFLYGGALVVAAALVHFSLARVRRRTAASTEPDSEPSPPLSVAEALSSPTYRAALVSGFANGWTNFGVRVAMIPLFAVFAFAEHGEVLAGISLALFAVGNAATLTFSGRLTDRFGRRLPVIVGLLIGSVSMGVLGFAQNEVVFIALSVIAGAGIGVMNPAQQAAVADVVGQGRSGGRVLATFQMCMDFGAILGPVVAGFMADQVGYGWAFAVGGLIGLVGVFAWTRVPPAHEDHVAAEGSESDADEAPDTRSSR</sequence>
<feature type="domain" description="Major facilitator superfamily (MFS) profile" evidence="8">
    <location>
        <begin position="13"/>
        <end position="399"/>
    </location>
</feature>
<evidence type="ECO:0000313" key="10">
    <source>
        <dbReference type="Proteomes" id="UP000625033"/>
    </source>
</evidence>
<feature type="transmembrane region" description="Helical" evidence="7">
    <location>
        <begin position="229"/>
        <end position="248"/>
    </location>
</feature>
<organism evidence="9 10">
    <name type="scientific">Zhihengliuella flava</name>
    <dbReference type="NCBI Taxonomy" id="1285193"/>
    <lineage>
        <taxon>Bacteria</taxon>
        <taxon>Bacillati</taxon>
        <taxon>Actinomycetota</taxon>
        <taxon>Actinomycetes</taxon>
        <taxon>Micrococcales</taxon>
        <taxon>Micrococcaceae</taxon>
        <taxon>Zhihengliuella</taxon>
    </lineage>
</organism>
<dbReference type="AlphaFoldDB" id="A0A931GDJ0"/>
<evidence type="ECO:0000256" key="1">
    <source>
        <dbReference type="ARBA" id="ARBA00004651"/>
    </source>
</evidence>
<feature type="transmembrane region" description="Helical" evidence="7">
    <location>
        <begin position="104"/>
        <end position="128"/>
    </location>
</feature>
<keyword evidence="3 7" id="KW-0812">Transmembrane</keyword>
<evidence type="ECO:0000256" key="3">
    <source>
        <dbReference type="ARBA" id="ARBA00022692"/>
    </source>
</evidence>
<evidence type="ECO:0000256" key="2">
    <source>
        <dbReference type="ARBA" id="ARBA00022448"/>
    </source>
</evidence>
<dbReference type="Proteomes" id="UP000625033">
    <property type="component" value="Unassembled WGS sequence"/>
</dbReference>
<dbReference type="EMBL" id="JADOTZ010000001">
    <property type="protein sequence ID" value="MBG6083508.1"/>
    <property type="molecule type" value="Genomic_DNA"/>
</dbReference>
<dbReference type="SUPFAM" id="SSF103473">
    <property type="entry name" value="MFS general substrate transporter"/>
    <property type="match status" value="1"/>
</dbReference>
<proteinExistence type="predicted"/>
<dbReference type="InterPro" id="IPR020846">
    <property type="entry name" value="MFS_dom"/>
</dbReference>
<dbReference type="InterPro" id="IPR036259">
    <property type="entry name" value="MFS_trans_sf"/>
</dbReference>
<feature type="transmembrane region" description="Helical" evidence="7">
    <location>
        <begin position="373"/>
        <end position="391"/>
    </location>
</feature>
<accession>A0A931GDJ0</accession>
<dbReference type="RefSeq" id="WP_196834936.1">
    <property type="nucleotide sequence ID" value="NZ_JADOTZ010000001.1"/>
</dbReference>
<evidence type="ECO:0000313" key="9">
    <source>
        <dbReference type="EMBL" id="MBG6083508.1"/>
    </source>
</evidence>
<dbReference type="InterPro" id="IPR011701">
    <property type="entry name" value="MFS"/>
</dbReference>
<feature type="transmembrane region" description="Helical" evidence="7">
    <location>
        <begin position="168"/>
        <end position="186"/>
    </location>
</feature>
<feature type="region of interest" description="Disordered" evidence="6">
    <location>
        <begin position="400"/>
        <end position="421"/>
    </location>
</feature>
<dbReference type="PANTHER" id="PTHR23506:SF23">
    <property type="entry name" value="GH10249P"/>
    <property type="match status" value="1"/>
</dbReference>
<keyword evidence="5 7" id="KW-0472">Membrane</keyword>
<feature type="transmembrane region" description="Helical" evidence="7">
    <location>
        <begin position="345"/>
        <end position="367"/>
    </location>
</feature>
<feature type="transmembrane region" description="Helical" evidence="7">
    <location>
        <begin position="12"/>
        <end position="34"/>
    </location>
</feature>
<dbReference type="GO" id="GO:0005886">
    <property type="term" value="C:plasma membrane"/>
    <property type="evidence" value="ECO:0007669"/>
    <property type="project" value="UniProtKB-SubCell"/>
</dbReference>
<evidence type="ECO:0000256" key="6">
    <source>
        <dbReference type="SAM" id="MobiDB-lite"/>
    </source>
</evidence>
<keyword evidence="10" id="KW-1185">Reference proteome</keyword>